<evidence type="ECO:0000313" key="1">
    <source>
        <dbReference type="EMBL" id="RZC34567.1"/>
    </source>
</evidence>
<protein>
    <submittedName>
        <fullName evidence="1">Uncharacterized protein</fullName>
    </submittedName>
</protein>
<proteinExistence type="predicted"/>
<dbReference type="AlphaFoldDB" id="A0A482VQF3"/>
<name>A0A482VQF3_ASBVE</name>
<dbReference type="EMBL" id="QDEB01078907">
    <property type="protein sequence ID" value="RZC34567.1"/>
    <property type="molecule type" value="Genomic_DNA"/>
</dbReference>
<evidence type="ECO:0000313" key="2">
    <source>
        <dbReference type="Proteomes" id="UP000292052"/>
    </source>
</evidence>
<accession>A0A482VQF3</accession>
<comment type="caution">
    <text evidence="1">The sequence shown here is derived from an EMBL/GenBank/DDBJ whole genome shotgun (WGS) entry which is preliminary data.</text>
</comment>
<sequence>MAERVSSVQNIYLRSASFKMVSRYSPEDSPFRIMPKLIAHTTTQSQRYTHVGIRPKSVHFILIHLSKLEELSNLEFPSQ</sequence>
<keyword evidence="2" id="KW-1185">Reference proteome</keyword>
<reference evidence="1 2" key="1">
    <citation type="submission" date="2017-03" db="EMBL/GenBank/DDBJ databases">
        <title>Genome of the blue death feigning beetle - Asbolus verrucosus.</title>
        <authorList>
            <person name="Rider S.D."/>
        </authorList>
    </citation>
    <scope>NUCLEOTIDE SEQUENCE [LARGE SCALE GENOMIC DNA]</scope>
    <source>
        <strain evidence="1">Butters</strain>
        <tissue evidence="1">Head and leg muscle</tissue>
    </source>
</reference>
<dbReference type="OrthoDB" id="10290746at2759"/>
<gene>
    <name evidence="1" type="ORF">BDFB_004323</name>
</gene>
<dbReference type="Proteomes" id="UP000292052">
    <property type="component" value="Unassembled WGS sequence"/>
</dbReference>
<organism evidence="1 2">
    <name type="scientific">Asbolus verrucosus</name>
    <name type="common">Desert ironclad beetle</name>
    <dbReference type="NCBI Taxonomy" id="1661398"/>
    <lineage>
        <taxon>Eukaryota</taxon>
        <taxon>Metazoa</taxon>
        <taxon>Ecdysozoa</taxon>
        <taxon>Arthropoda</taxon>
        <taxon>Hexapoda</taxon>
        <taxon>Insecta</taxon>
        <taxon>Pterygota</taxon>
        <taxon>Neoptera</taxon>
        <taxon>Endopterygota</taxon>
        <taxon>Coleoptera</taxon>
        <taxon>Polyphaga</taxon>
        <taxon>Cucujiformia</taxon>
        <taxon>Tenebrionidae</taxon>
        <taxon>Pimeliinae</taxon>
        <taxon>Asbolus</taxon>
    </lineage>
</organism>